<gene>
    <name evidence="2" type="ORF">GGR88_001303</name>
</gene>
<feature type="chain" id="PRO_5047229505" description="DUF192 domain-containing protein" evidence="1">
    <location>
        <begin position="23"/>
        <end position="169"/>
    </location>
</feature>
<dbReference type="PROSITE" id="PS51257">
    <property type="entry name" value="PROKAR_LIPOPROTEIN"/>
    <property type="match status" value="1"/>
</dbReference>
<keyword evidence="3" id="KW-1185">Reference proteome</keyword>
<keyword evidence="1" id="KW-0732">Signal</keyword>
<evidence type="ECO:0008006" key="4">
    <source>
        <dbReference type="Google" id="ProtNLM"/>
    </source>
</evidence>
<proteinExistence type="predicted"/>
<dbReference type="InterPro" id="IPR038695">
    <property type="entry name" value="Saro_0823-like_sf"/>
</dbReference>
<feature type="signal peptide" evidence="1">
    <location>
        <begin position="1"/>
        <end position="22"/>
    </location>
</feature>
<protein>
    <recommendedName>
        <fullName evidence="4">DUF192 domain-containing protein</fullName>
    </recommendedName>
</protein>
<comment type="caution">
    <text evidence="2">The sequence shown here is derived from an EMBL/GenBank/DDBJ whole genome shotgun (WGS) entry which is preliminary data.</text>
</comment>
<dbReference type="Pfam" id="PF02643">
    <property type="entry name" value="DUF192"/>
    <property type="match status" value="1"/>
</dbReference>
<dbReference type="Proteomes" id="UP000734218">
    <property type="component" value="Unassembled WGS sequence"/>
</dbReference>
<evidence type="ECO:0000313" key="3">
    <source>
        <dbReference type="Proteomes" id="UP000734218"/>
    </source>
</evidence>
<evidence type="ECO:0000313" key="2">
    <source>
        <dbReference type="EMBL" id="NJC33829.1"/>
    </source>
</evidence>
<dbReference type="EMBL" id="JAATJE010000001">
    <property type="protein sequence ID" value="NJC33829.1"/>
    <property type="molecule type" value="Genomic_DNA"/>
</dbReference>
<dbReference type="RefSeq" id="WP_342449737.1">
    <property type="nucleotide sequence ID" value="NZ_JAATJE010000001.1"/>
</dbReference>
<dbReference type="PANTHER" id="PTHR37953">
    <property type="entry name" value="UPF0127 PROTEIN MJ1496"/>
    <property type="match status" value="1"/>
</dbReference>
<evidence type="ECO:0000256" key="1">
    <source>
        <dbReference type="SAM" id="SignalP"/>
    </source>
</evidence>
<organism evidence="2 3">
    <name type="scientific">Sphingomonas jejuensis</name>
    <dbReference type="NCBI Taxonomy" id="904715"/>
    <lineage>
        <taxon>Bacteria</taxon>
        <taxon>Pseudomonadati</taxon>
        <taxon>Pseudomonadota</taxon>
        <taxon>Alphaproteobacteria</taxon>
        <taxon>Sphingomonadales</taxon>
        <taxon>Sphingomonadaceae</taxon>
        <taxon>Sphingomonas</taxon>
    </lineage>
</organism>
<reference evidence="2 3" key="1">
    <citation type="submission" date="2020-03" db="EMBL/GenBank/DDBJ databases">
        <title>Genomic Encyclopedia of Type Strains, Phase IV (KMG-IV): sequencing the most valuable type-strain genomes for metagenomic binning, comparative biology and taxonomic classification.</title>
        <authorList>
            <person name="Goeker M."/>
        </authorList>
    </citation>
    <scope>NUCLEOTIDE SEQUENCE [LARGE SCALE GENOMIC DNA]</scope>
    <source>
        <strain evidence="2 3">DSM 27651</strain>
    </source>
</reference>
<dbReference type="Gene3D" id="2.60.120.1140">
    <property type="entry name" value="Protein of unknown function DUF192"/>
    <property type="match status" value="1"/>
</dbReference>
<dbReference type="PANTHER" id="PTHR37953:SF1">
    <property type="entry name" value="UPF0127 PROTEIN MJ1496"/>
    <property type="match status" value="1"/>
</dbReference>
<name>A0ABX0XKU3_9SPHN</name>
<dbReference type="InterPro" id="IPR003795">
    <property type="entry name" value="DUF192"/>
</dbReference>
<sequence>MTLRRWPAAVLLALAATGGCRAPAPVNETADATSNRETVVVEVAAGGQVHRFQTELARTEAEQAEGLMHRASMAPDAAMLFPFAQPRVASFWMENTAIPLDMIFIRADGSIARIADNTVPFSREPVLSNEPVVAVLELAGGRAAEIGLSEGDHVAWPGGPRLPAGGGSR</sequence>
<accession>A0ABX0XKU3</accession>